<dbReference type="Pfam" id="PF07727">
    <property type="entry name" value="RVT_2"/>
    <property type="match status" value="1"/>
</dbReference>
<evidence type="ECO:0000313" key="3">
    <source>
        <dbReference type="EMBL" id="KAL0355073.1"/>
    </source>
</evidence>
<proteinExistence type="predicted"/>
<evidence type="ECO:0000259" key="2">
    <source>
        <dbReference type="Pfam" id="PF07727"/>
    </source>
</evidence>
<sequence>MPRGKGFNQVEGLDFNETFALVAKLVSVHVSLSVAAARGWELHQMDVNNTSLHGDVNEEVYMKLPQGFGMMLIIISVVFASVLWVSSSISKLVQ</sequence>
<name>A0AAW2PJ84_SESRA</name>
<gene>
    <name evidence="3" type="ORF">Sradi_3954200</name>
</gene>
<feature type="transmembrane region" description="Helical" evidence="1">
    <location>
        <begin position="67"/>
        <end position="85"/>
    </location>
</feature>
<accession>A0AAW2PJ84</accession>
<protein>
    <submittedName>
        <fullName evidence="3">Copia protein</fullName>
    </submittedName>
</protein>
<feature type="domain" description="Reverse transcriptase Ty1/copia-type" evidence="2">
    <location>
        <begin position="5"/>
        <end position="69"/>
    </location>
</feature>
<reference evidence="3" key="1">
    <citation type="submission" date="2020-06" db="EMBL/GenBank/DDBJ databases">
        <authorList>
            <person name="Li T."/>
            <person name="Hu X."/>
            <person name="Zhang T."/>
            <person name="Song X."/>
            <person name="Zhang H."/>
            <person name="Dai N."/>
            <person name="Sheng W."/>
            <person name="Hou X."/>
            <person name="Wei L."/>
        </authorList>
    </citation>
    <scope>NUCLEOTIDE SEQUENCE</scope>
    <source>
        <strain evidence="3">G02</strain>
        <tissue evidence="3">Leaf</tissue>
    </source>
</reference>
<comment type="caution">
    <text evidence="3">The sequence shown here is derived from an EMBL/GenBank/DDBJ whole genome shotgun (WGS) entry which is preliminary data.</text>
</comment>
<reference evidence="3" key="2">
    <citation type="journal article" date="2024" name="Plant">
        <title>Genomic evolution and insights into agronomic trait innovations of Sesamum species.</title>
        <authorList>
            <person name="Miao H."/>
            <person name="Wang L."/>
            <person name="Qu L."/>
            <person name="Liu H."/>
            <person name="Sun Y."/>
            <person name="Le M."/>
            <person name="Wang Q."/>
            <person name="Wei S."/>
            <person name="Zheng Y."/>
            <person name="Lin W."/>
            <person name="Duan Y."/>
            <person name="Cao H."/>
            <person name="Xiong S."/>
            <person name="Wang X."/>
            <person name="Wei L."/>
            <person name="Li C."/>
            <person name="Ma Q."/>
            <person name="Ju M."/>
            <person name="Zhao R."/>
            <person name="Li G."/>
            <person name="Mu C."/>
            <person name="Tian Q."/>
            <person name="Mei H."/>
            <person name="Zhang T."/>
            <person name="Gao T."/>
            <person name="Zhang H."/>
        </authorList>
    </citation>
    <scope>NUCLEOTIDE SEQUENCE</scope>
    <source>
        <strain evidence="3">G02</strain>
    </source>
</reference>
<dbReference type="InterPro" id="IPR013103">
    <property type="entry name" value="RVT_2"/>
</dbReference>
<keyword evidence="1" id="KW-1133">Transmembrane helix</keyword>
<evidence type="ECO:0000256" key="1">
    <source>
        <dbReference type="SAM" id="Phobius"/>
    </source>
</evidence>
<dbReference type="AlphaFoldDB" id="A0AAW2PJ84"/>
<dbReference type="EMBL" id="JACGWJ010000017">
    <property type="protein sequence ID" value="KAL0355073.1"/>
    <property type="molecule type" value="Genomic_DNA"/>
</dbReference>
<keyword evidence="1" id="KW-0472">Membrane</keyword>
<keyword evidence="1" id="KW-0812">Transmembrane</keyword>
<organism evidence="3">
    <name type="scientific">Sesamum radiatum</name>
    <name type="common">Black benniseed</name>
    <dbReference type="NCBI Taxonomy" id="300843"/>
    <lineage>
        <taxon>Eukaryota</taxon>
        <taxon>Viridiplantae</taxon>
        <taxon>Streptophyta</taxon>
        <taxon>Embryophyta</taxon>
        <taxon>Tracheophyta</taxon>
        <taxon>Spermatophyta</taxon>
        <taxon>Magnoliopsida</taxon>
        <taxon>eudicotyledons</taxon>
        <taxon>Gunneridae</taxon>
        <taxon>Pentapetalae</taxon>
        <taxon>asterids</taxon>
        <taxon>lamiids</taxon>
        <taxon>Lamiales</taxon>
        <taxon>Pedaliaceae</taxon>
        <taxon>Sesamum</taxon>
    </lineage>
</organism>